<keyword evidence="2" id="KW-1185">Reference proteome</keyword>
<dbReference type="Pfam" id="PF13481">
    <property type="entry name" value="AAA_25"/>
    <property type="match status" value="1"/>
</dbReference>
<accession>A0ABV9AU54</accession>
<dbReference type="Proteomes" id="UP001595839">
    <property type="component" value="Unassembled WGS sequence"/>
</dbReference>
<reference evidence="2" key="1">
    <citation type="journal article" date="2019" name="Int. J. Syst. Evol. Microbiol.">
        <title>The Global Catalogue of Microorganisms (GCM) 10K type strain sequencing project: providing services to taxonomists for standard genome sequencing and annotation.</title>
        <authorList>
            <consortium name="The Broad Institute Genomics Platform"/>
            <consortium name="The Broad Institute Genome Sequencing Center for Infectious Disease"/>
            <person name="Wu L."/>
            <person name="Ma J."/>
        </authorList>
    </citation>
    <scope>NUCLEOTIDE SEQUENCE [LARGE SCALE GENOMIC DNA]</scope>
    <source>
        <strain evidence="2">CGMCC 4.7177</strain>
    </source>
</reference>
<comment type="caution">
    <text evidence="1">The sequence shown here is derived from an EMBL/GenBank/DDBJ whole genome shotgun (WGS) entry which is preliminary data.</text>
</comment>
<dbReference type="RefSeq" id="WP_381174673.1">
    <property type="nucleotide sequence ID" value="NZ_JBHSFK010000013.1"/>
</dbReference>
<evidence type="ECO:0000313" key="1">
    <source>
        <dbReference type="EMBL" id="MFC4502143.1"/>
    </source>
</evidence>
<dbReference type="EMBL" id="JBHSFK010000013">
    <property type="protein sequence ID" value="MFC4502143.1"/>
    <property type="molecule type" value="Genomic_DNA"/>
</dbReference>
<protein>
    <submittedName>
        <fullName evidence="1">AAA family ATPase</fullName>
    </submittedName>
</protein>
<dbReference type="Gene3D" id="3.40.50.300">
    <property type="entry name" value="P-loop containing nucleotide triphosphate hydrolases"/>
    <property type="match status" value="1"/>
</dbReference>
<dbReference type="InterPro" id="IPR027417">
    <property type="entry name" value="P-loop_NTPase"/>
</dbReference>
<gene>
    <name evidence="1" type="ORF">ACFPIH_21855</name>
</gene>
<sequence>MPRLTKVQLEAVQRADQMTPQELEQFIELETEPLPAPRSSWEPVDLAAILDGTAEPILPTVGHRTDGIGLFYPGRTHWVAAESESGKTWFALHTCRQEIERGNVVMYVDFEDDAAGVVGRLLVLGADPAEVAARFLYVRPERKPSDIDMLAFRAQLLHVRPALVVVDGVTEAMSVFNLDPLKLDDVPQFTQRLIRPMTEAGAAVVALDHVVKASDNRGRYAIGSAHKLNGLNGAMYVLEPVANQPIGIGVTGRTRVRISKDRPAQIRRHALPGRSGSLAWFADLVVESHDERHATVRLYPPVDRQDDDAAQAENGKERQLRVEVLAVLQKAGRPLNASEVKERVRGRAQDKVRVLAELEDEGLVNVSPGQRNAKLYSFPVTALFDG</sequence>
<proteinExistence type="predicted"/>
<organism evidence="1 2">
    <name type="scientific">Streptomyces vulcanius</name>
    <dbReference type="NCBI Taxonomy" id="1441876"/>
    <lineage>
        <taxon>Bacteria</taxon>
        <taxon>Bacillati</taxon>
        <taxon>Actinomycetota</taxon>
        <taxon>Actinomycetes</taxon>
        <taxon>Kitasatosporales</taxon>
        <taxon>Streptomycetaceae</taxon>
        <taxon>Streptomyces</taxon>
    </lineage>
</organism>
<evidence type="ECO:0000313" key="2">
    <source>
        <dbReference type="Proteomes" id="UP001595839"/>
    </source>
</evidence>
<name>A0ABV9AU54_9ACTN</name>
<dbReference type="SUPFAM" id="SSF52540">
    <property type="entry name" value="P-loop containing nucleoside triphosphate hydrolases"/>
    <property type="match status" value="1"/>
</dbReference>